<organism evidence="3 4">
    <name type="scientific">Microbotryum silenes-dioicae</name>
    <dbReference type="NCBI Taxonomy" id="796604"/>
    <lineage>
        <taxon>Eukaryota</taxon>
        <taxon>Fungi</taxon>
        <taxon>Dikarya</taxon>
        <taxon>Basidiomycota</taxon>
        <taxon>Pucciniomycotina</taxon>
        <taxon>Microbotryomycetes</taxon>
        <taxon>Microbotryales</taxon>
        <taxon>Microbotryaceae</taxon>
        <taxon>Microbotryum</taxon>
    </lineage>
</organism>
<evidence type="ECO:0000313" key="3">
    <source>
        <dbReference type="EMBL" id="SGY72846.1"/>
    </source>
</evidence>
<dbReference type="PANTHER" id="PTHR37543">
    <property type="entry name" value="CCCH ZINC FINGER DNA BINDING PROTEIN (AFU_ORTHOLOGUE AFUA_5G12760)"/>
    <property type="match status" value="1"/>
</dbReference>
<dbReference type="Proteomes" id="UP000249464">
    <property type="component" value="Unassembled WGS sequence"/>
</dbReference>
<reference evidence="3 4" key="1">
    <citation type="submission" date="2016-11" db="EMBL/GenBank/DDBJ databases">
        <authorList>
            <person name="Jaros S."/>
            <person name="Januszkiewicz K."/>
            <person name="Wedrychowicz H."/>
        </authorList>
    </citation>
    <scope>NUCLEOTIDE SEQUENCE [LARGE SCALE GENOMIC DNA]</scope>
</reference>
<keyword evidence="4" id="KW-1185">Reference proteome</keyword>
<evidence type="ECO:0000256" key="1">
    <source>
        <dbReference type="SAM" id="MobiDB-lite"/>
    </source>
</evidence>
<feature type="region of interest" description="Disordered" evidence="1">
    <location>
        <begin position="448"/>
        <end position="500"/>
    </location>
</feature>
<feature type="compositionally biased region" description="Polar residues" evidence="1">
    <location>
        <begin position="465"/>
        <end position="477"/>
    </location>
</feature>
<feature type="domain" description="DUF7923" evidence="2">
    <location>
        <begin position="244"/>
        <end position="371"/>
    </location>
</feature>
<sequence length="610" mass="66579">MPALAASDSESSAHFTGVIAGWPSFCNVGWLYSTFGAGAADNAAPHLEFGSADRLSRLVVASTIAQDARLWQVSRTLWIEAGEVHSISQTARSCDIQSLIARQDEFVADLLSRLLVASSESAAASASVPNPSYVAPSPPLSSDYNADDSDDLRVARHASDALKAYSDSLEERVKVIDEERKQALKIVAEQEDTIAQLRLSVKQRTPAHSPILVPPASCIDNGNGERARDTTALISDSTRLSTSAPFSDALISQGKTGGLQAASQLRFRTAIGVDQSAICDKEGEEPQIIIFAYYDKTSLASMLLKLLSVDPQCRVITSGVTFDEFCMAFNSAELTSLVDIGRAPVESKTGAMLMLLGPLKPLKRIYMIGVHPDAVISTCPSLCPGGDRPRNELITSKLVAVNFLENEEHISALEFVGWRTITFQRLFSHRTVDTSCWKQWASSPYEEEEQDSYDYDNSHQDDADSSQGEWSPVSSRISSKAHSPKAPSAAAKWRRINPAVPGTRFRDEKKAGLNPGMRPLDTNRGFLQQNPQICVFHYLSGNGCTARGTCGRAHDYDLNSRQIRHLREDVARHPCKELRNTGRCTWAETSSGTKCMYSHVCAPSKNHGVP</sequence>
<protein>
    <submittedName>
        <fullName evidence="3">BQ5605_C005g03219 protein</fullName>
    </submittedName>
</protein>
<dbReference type="AlphaFoldDB" id="A0A2X0ME72"/>
<feature type="region of interest" description="Disordered" evidence="1">
    <location>
        <begin position="127"/>
        <end position="148"/>
    </location>
</feature>
<dbReference type="InterPro" id="IPR057683">
    <property type="entry name" value="DUF7923"/>
</dbReference>
<gene>
    <name evidence="3" type="primary">BQ5605_C005g03219</name>
    <name evidence="3" type="ORF">BQ5605_C005G03219</name>
</gene>
<evidence type="ECO:0000259" key="2">
    <source>
        <dbReference type="Pfam" id="PF25540"/>
    </source>
</evidence>
<proteinExistence type="predicted"/>
<evidence type="ECO:0000313" key="4">
    <source>
        <dbReference type="Proteomes" id="UP000249464"/>
    </source>
</evidence>
<accession>A0A2X0ME72</accession>
<feature type="compositionally biased region" description="Low complexity" evidence="1">
    <location>
        <begin position="478"/>
        <end position="491"/>
    </location>
</feature>
<dbReference type="EMBL" id="FQNC01000047">
    <property type="protein sequence ID" value="SGY72846.1"/>
    <property type="molecule type" value="Genomic_DNA"/>
</dbReference>
<dbReference type="PANTHER" id="PTHR37543:SF1">
    <property type="entry name" value="CCCH ZINC FINGER DNA BINDING PROTEIN (AFU_ORTHOLOGUE AFUA_5G12760)"/>
    <property type="match status" value="1"/>
</dbReference>
<dbReference type="Pfam" id="PF25540">
    <property type="entry name" value="DUF7923"/>
    <property type="match status" value="1"/>
</dbReference>
<name>A0A2X0ME72_9BASI</name>